<accession>A0ABP0IU32</accession>
<comment type="caution">
    <text evidence="1">The sequence shown here is derived from an EMBL/GenBank/DDBJ whole genome shotgun (WGS) entry which is preliminary data.</text>
</comment>
<evidence type="ECO:0000313" key="1">
    <source>
        <dbReference type="EMBL" id="CAK9005586.1"/>
    </source>
</evidence>
<name>A0ABP0IU32_9DINO</name>
<dbReference type="EMBL" id="CAXAMM010004982">
    <property type="protein sequence ID" value="CAK9005586.1"/>
    <property type="molecule type" value="Genomic_DNA"/>
</dbReference>
<sequence length="465" mass="51132">MPRPTLTRRDWLQTTAVTAVAGWTLGEWNEVSAAKNRPLTIAPFRFDVTPPIGHSCCGGWIKPVEVVDDELEAIGFVLSGLDKPIVLCAVDWTGLLNNAHVQWRTALAEAAGTTPDCVAVQCVHQHNAPFACLDAQQIVAAQGDLPDIVDVDFFNECLERGRTAVREALNSARPCTHIAHSEAPVEKVASNRRVSRDESGRIKAMRGSSCRNPDLIAMPEGLIDPQLKTVAFYDGEEKVVSCHYYATHPMSYYADGRVSSDFAGLARKQRQSDEPDCLHVYFTGCSGNIAAGKYNDGSHEARVRLTERVYDGIVRSEAGLKAIPIDTVRWSTSELLPPARASFDATAIEQQIANRDNRVVARNRPAYTLAWLRRVEAGMPILLSGLHINDTSLLHLPAECFIEYQLRAQKIDPGRFTAVAAYGDGGPWYIPVAKEYPNGGYEVSVAFCEPEVDDLLSQGMRRLLS</sequence>
<reference evidence="1 2" key="1">
    <citation type="submission" date="2024-02" db="EMBL/GenBank/DDBJ databases">
        <authorList>
            <person name="Chen Y."/>
            <person name="Shah S."/>
            <person name="Dougan E. K."/>
            <person name="Thang M."/>
            <person name="Chan C."/>
        </authorList>
    </citation>
    <scope>NUCLEOTIDE SEQUENCE [LARGE SCALE GENOMIC DNA]</scope>
</reference>
<organism evidence="1 2">
    <name type="scientific">Durusdinium trenchii</name>
    <dbReference type="NCBI Taxonomy" id="1381693"/>
    <lineage>
        <taxon>Eukaryota</taxon>
        <taxon>Sar</taxon>
        <taxon>Alveolata</taxon>
        <taxon>Dinophyceae</taxon>
        <taxon>Suessiales</taxon>
        <taxon>Symbiodiniaceae</taxon>
        <taxon>Durusdinium</taxon>
    </lineage>
</organism>
<evidence type="ECO:0000313" key="2">
    <source>
        <dbReference type="Proteomes" id="UP001642464"/>
    </source>
</evidence>
<gene>
    <name evidence="1" type="ORF">SCF082_LOCUS8669</name>
</gene>
<dbReference type="InterPro" id="IPR006311">
    <property type="entry name" value="TAT_signal"/>
</dbReference>
<dbReference type="Proteomes" id="UP001642464">
    <property type="component" value="Unassembled WGS sequence"/>
</dbReference>
<keyword evidence="2" id="KW-1185">Reference proteome</keyword>
<protein>
    <submittedName>
        <fullName evidence="1">Uncharacterized protein</fullName>
    </submittedName>
</protein>
<proteinExistence type="predicted"/>
<dbReference type="PROSITE" id="PS51318">
    <property type="entry name" value="TAT"/>
    <property type="match status" value="1"/>
</dbReference>